<evidence type="ECO:0000313" key="1">
    <source>
        <dbReference type="EnsemblMetazoa" id="CJA36486.1"/>
    </source>
</evidence>
<reference evidence="2" key="1">
    <citation type="submission" date="2010-08" db="EMBL/GenBank/DDBJ databases">
        <authorList>
            <consortium name="Caenorhabditis japonica Sequencing Consortium"/>
            <person name="Wilson R.K."/>
        </authorList>
    </citation>
    <scope>NUCLEOTIDE SEQUENCE [LARGE SCALE GENOMIC DNA]</scope>
    <source>
        <strain evidence="2">DF5081</strain>
    </source>
</reference>
<organism evidence="1 2">
    <name type="scientific">Caenorhabditis japonica</name>
    <dbReference type="NCBI Taxonomy" id="281687"/>
    <lineage>
        <taxon>Eukaryota</taxon>
        <taxon>Metazoa</taxon>
        <taxon>Ecdysozoa</taxon>
        <taxon>Nematoda</taxon>
        <taxon>Chromadorea</taxon>
        <taxon>Rhabditida</taxon>
        <taxon>Rhabditina</taxon>
        <taxon>Rhabditomorpha</taxon>
        <taxon>Rhabditoidea</taxon>
        <taxon>Rhabditidae</taxon>
        <taxon>Peloderinae</taxon>
        <taxon>Caenorhabditis</taxon>
    </lineage>
</organism>
<proteinExistence type="predicted"/>
<name>A0A8R1IKE4_CAEJA</name>
<dbReference type="EnsemblMetazoa" id="CJA36486.1">
    <property type="protein sequence ID" value="CJA36486.1"/>
    <property type="gene ID" value="WBGene00212333"/>
</dbReference>
<sequence>MYKDIKEFCHLEALRWVVPTGQRFEALFPLRQGLVRTASNERYDLKFEQLKEEWTKIRLQTLTNLIESMQRRCETVIKAKGLASKY</sequence>
<reference evidence="1" key="2">
    <citation type="submission" date="2022-06" db="UniProtKB">
        <authorList>
            <consortium name="EnsemblMetazoa"/>
        </authorList>
    </citation>
    <scope>IDENTIFICATION</scope>
    <source>
        <strain evidence="1">DF5081</strain>
    </source>
</reference>
<accession>A0A8R1IKE4</accession>
<dbReference type="Proteomes" id="UP000005237">
    <property type="component" value="Unassembled WGS sequence"/>
</dbReference>
<keyword evidence="2" id="KW-1185">Reference proteome</keyword>
<dbReference type="Gene3D" id="3.30.420.10">
    <property type="entry name" value="Ribonuclease H-like superfamily/Ribonuclease H"/>
    <property type="match status" value="1"/>
</dbReference>
<evidence type="ECO:0000313" key="2">
    <source>
        <dbReference type="Proteomes" id="UP000005237"/>
    </source>
</evidence>
<dbReference type="InterPro" id="IPR036397">
    <property type="entry name" value="RNaseH_sf"/>
</dbReference>
<protein>
    <submittedName>
        <fullName evidence="1">Uncharacterized protein</fullName>
    </submittedName>
</protein>
<dbReference type="GO" id="GO:0003676">
    <property type="term" value="F:nucleic acid binding"/>
    <property type="evidence" value="ECO:0007669"/>
    <property type="project" value="InterPro"/>
</dbReference>